<dbReference type="EMBL" id="CP091511">
    <property type="protein sequence ID" value="UOO90720.1"/>
    <property type="molecule type" value="Genomic_DNA"/>
</dbReference>
<organism evidence="4 5">
    <name type="scientific">Vitreoscilla massiliensis</name>
    <dbReference type="NCBI Taxonomy" id="1689272"/>
    <lineage>
        <taxon>Bacteria</taxon>
        <taxon>Pseudomonadati</taxon>
        <taxon>Pseudomonadota</taxon>
        <taxon>Betaproteobacteria</taxon>
        <taxon>Neisseriales</taxon>
        <taxon>Neisseriaceae</taxon>
        <taxon>Vitreoscilla</taxon>
    </lineage>
</organism>
<evidence type="ECO:0000259" key="3">
    <source>
        <dbReference type="PROSITE" id="PS51186"/>
    </source>
</evidence>
<dbReference type="PANTHER" id="PTHR43420">
    <property type="entry name" value="ACETYLTRANSFERASE"/>
    <property type="match status" value="1"/>
</dbReference>
<dbReference type="Gene3D" id="3.40.630.30">
    <property type="match status" value="1"/>
</dbReference>
<dbReference type="GO" id="GO:0016746">
    <property type="term" value="F:acyltransferase activity"/>
    <property type="evidence" value="ECO:0007669"/>
    <property type="project" value="UniProtKB-KW"/>
</dbReference>
<evidence type="ECO:0000313" key="5">
    <source>
        <dbReference type="Proteomes" id="UP000832011"/>
    </source>
</evidence>
<proteinExistence type="predicted"/>
<dbReference type="CDD" id="cd04301">
    <property type="entry name" value="NAT_SF"/>
    <property type="match status" value="1"/>
</dbReference>
<dbReference type="PANTHER" id="PTHR43420:SF44">
    <property type="entry name" value="ACETYLTRANSFERASE YPEA"/>
    <property type="match status" value="1"/>
</dbReference>
<feature type="domain" description="N-acetyltransferase" evidence="3">
    <location>
        <begin position="1"/>
        <end position="139"/>
    </location>
</feature>
<dbReference type="PROSITE" id="PS51186">
    <property type="entry name" value="GNAT"/>
    <property type="match status" value="1"/>
</dbReference>
<gene>
    <name evidence="4" type="ORF">LVJ82_07065</name>
</gene>
<dbReference type="EC" id="2.3.1.-" evidence="4"/>
<sequence length="139" mass="15628">MIKRTATSADLPQLSALEAACNPHPWSSRQLEASLKQDSVDVIEHEGQIVSMLVSKSLFDEAEIYLVDTLAAFRRMGLAKQLIHGLQAANERIFLEVRQSNVAAQHVYAALGFRQIAVRRAYYVCDEGREDALILEWSR</sequence>
<dbReference type="InterPro" id="IPR050680">
    <property type="entry name" value="YpeA/RimI_acetyltransf"/>
</dbReference>
<dbReference type="InterPro" id="IPR000182">
    <property type="entry name" value="GNAT_dom"/>
</dbReference>
<dbReference type="RefSeq" id="WP_058305041.1">
    <property type="nucleotide sequence ID" value="NZ_CABKVG010000005.1"/>
</dbReference>
<keyword evidence="1 4" id="KW-0808">Transferase</keyword>
<dbReference type="Pfam" id="PF00583">
    <property type="entry name" value="Acetyltransf_1"/>
    <property type="match status" value="1"/>
</dbReference>
<name>A0ABY4E755_9NEIS</name>
<protein>
    <submittedName>
        <fullName evidence="4">GNAT family N-acetyltransferase</fullName>
        <ecNumber evidence="4">2.3.1.-</ecNumber>
    </submittedName>
</protein>
<evidence type="ECO:0000256" key="1">
    <source>
        <dbReference type="ARBA" id="ARBA00022679"/>
    </source>
</evidence>
<dbReference type="InterPro" id="IPR016181">
    <property type="entry name" value="Acyl_CoA_acyltransferase"/>
</dbReference>
<keyword evidence="5" id="KW-1185">Reference proteome</keyword>
<dbReference type="Proteomes" id="UP000832011">
    <property type="component" value="Chromosome"/>
</dbReference>
<reference evidence="4 5" key="1">
    <citation type="journal article" date="2022" name="Res Sq">
        <title>Evolution of multicellular longitudinally dividing oral cavity symbionts (Neisseriaceae).</title>
        <authorList>
            <person name="Nyongesa S."/>
            <person name="Weber P."/>
            <person name="Bernet E."/>
            <person name="Pullido F."/>
            <person name="Nieckarz M."/>
            <person name="Delaby M."/>
            <person name="Nieves C."/>
            <person name="Viehboeck T."/>
            <person name="Krause N."/>
            <person name="Rivera-Millot A."/>
            <person name="Nakamura A."/>
            <person name="Vischer N."/>
            <person name="VanNieuwenhze M."/>
            <person name="Brun Y."/>
            <person name="Cava F."/>
            <person name="Bulgheresi S."/>
            <person name="Veyrier F."/>
        </authorList>
    </citation>
    <scope>NUCLEOTIDE SEQUENCE [LARGE SCALE GENOMIC DNA]</scope>
    <source>
        <strain evidence="4 5">SN4</strain>
    </source>
</reference>
<evidence type="ECO:0000313" key="4">
    <source>
        <dbReference type="EMBL" id="UOO90720.1"/>
    </source>
</evidence>
<accession>A0ABY4E755</accession>
<evidence type="ECO:0000256" key="2">
    <source>
        <dbReference type="ARBA" id="ARBA00023315"/>
    </source>
</evidence>
<keyword evidence="2 4" id="KW-0012">Acyltransferase</keyword>
<dbReference type="SUPFAM" id="SSF55729">
    <property type="entry name" value="Acyl-CoA N-acyltransferases (Nat)"/>
    <property type="match status" value="1"/>
</dbReference>